<dbReference type="STRING" id="1307839.L21SP5_02019"/>
<sequence length="280" mass="31802">MDTKKIITGMFIISTIMGCSIHKKAAKERAEMLQQLPQSAQIIRAADLERLPQPVKQWLASSGVVGKKRTQTAFVEQTLRMKLKPNQEKWYQGKANQIFTIWKPGFNWMMKMKMSPVMNVKARDKFANGNGEMHIKMNNIITIAKAQGPKIDEASLQRFLGEMVWFPSAALSDHINWETIDSTSARATITINDIEASGTFNFNTQGEVVSFSAMRYKDTDAEAKRQLWINTIEKIGVINGIRVPVKTSTTWRLDDGDWTWLKLEITDIKLNPAIKQITNP</sequence>
<organism evidence="1 2">
    <name type="scientific">Salinivirga cyanobacteriivorans</name>
    <dbReference type="NCBI Taxonomy" id="1307839"/>
    <lineage>
        <taxon>Bacteria</taxon>
        <taxon>Pseudomonadati</taxon>
        <taxon>Bacteroidota</taxon>
        <taxon>Bacteroidia</taxon>
        <taxon>Bacteroidales</taxon>
        <taxon>Salinivirgaceae</taxon>
        <taxon>Salinivirga</taxon>
    </lineage>
</organism>
<dbReference type="RefSeq" id="WP_057953097.1">
    <property type="nucleotide sequence ID" value="NZ_CP013118.1"/>
</dbReference>
<protein>
    <recommendedName>
        <fullName evidence="3">Lipoprotein</fullName>
    </recommendedName>
</protein>
<dbReference type="Proteomes" id="UP000064893">
    <property type="component" value="Chromosome"/>
</dbReference>
<gene>
    <name evidence="1" type="ORF">L21SP5_02019</name>
</gene>
<dbReference type="InterPro" id="IPR046674">
    <property type="entry name" value="DUF6544"/>
</dbReference>
<evidence type="ECO:0008006" key="3">
    <source>
        <dbReference type="Google" id="ProtNLM"/>
    </source>
</evidence>
<accession>A0A0S2I006</accession>
<evidence type="ECO:0000313" key="1">
    <source>
        <dbReference type="EMBL" id="ALO15658.1"/>
    </source>
</evidence>
<name>A0A0S2I006_9BACT</name>
<reference evidence="1 2" key="1">
    <citation type="submission" date="2015-11" db="EMBL/GenBank/DDBJ databases">
        <title>Description and complete genome sequence of a novel strain predominating in hypersaline microbial mats and representing a new family of the Bacteriodetes phylum.</title>
        <authorList>
            <person name="Spring S."/>
            <person name="Bunk B."/>
            <person name="Sproer C."/>
            <person name="Klenk H.-P."/>
        </authorList>
    </citation>
    <scope>NUCLEOTIDE SEQUENCE [LARGE SCALE GENOMIC DNA]</scope>
    <source>
        <strain evidence="1 2">L21-Spi-D4</strain>
    </source>
</reference>
<dbReference type="AlphaFoldDB" id="A0A0S2I006"/>
<dbReference type="OrthoDB" id="9786534at2"/>
<proteinExistence type="predicted"/>
<dbReference type="EMBL" id="CP013118">
    <property type="protein sequence ID" value="ALO15658.1"/>
    <property type="molecule type" value="Genomic_DNA"/>
</dbReference>
<evidence type="ECO:0000313" key="2">
    <source>
        <dbReference type="Proteomes" id="UP000064893"/>
    </source>
</evidence>
<dbReference type="KEGG" id="blq:L21SP5_02019"/>
<dbReference type="Pfam" id="PF20181">
    <property type="entry name" value="DUF6544"/>
    <property type="match status" value="1"/>
</dbReference>
<dbReference type="PROSITE" id="PS51257">
    <property type="entry name" value="PROKAR_LIPOPROTEIN"/>
    <property type="match status" value="1"/>
</dbReference>
<keyword evidence="2" id="KW-1185">Reference proteome</keyword>